<dbReference type="InterPro" id="IPR000531">
    <property type="entry name" value="Beta-barrel_TonB"/>
</dbReference>
<dbReference type="GO" id="GO:0009279">
    <property type="term" value="C:cell outer membrane"/>
    <property type="evidence" value="ECO:0007669"/>
    <property type="project" value="UniProtKB-SubCell"/>
</dbReference>
<dbReference type="PATRIC" id="fig|983917.3.peg.1974"/>
<evidence type="ECO:0000259" key="13">
    <source>
        <dbReference type="Pfam" id="PF00593"/>
    </source>
</evidence>
<evidence type="ECO:0000256" key="2">
    <source>
        <dbReference type="ARBA" id="ARBA00009810"/>
    </source>
</evidence>
<dbReference type="InterPro" id="IPR012910">
    <property type="entry name" value="Plug_dom"/>
</dbReference>
<organism evidence="15 16">
    <name type="scientific">Rubrivivax gelatinosus (strain NBRC 100245 / IL144)</name>
    <dbReference type="NCBI Taxonomy" id="983917"/>
    <lineage>
        <taxon>Bacteria</taxon>
        <taxon>Pseudomonadati</taxon>
        <taxon>Pseudomonadota</taxon>
        <taxon>Betaproteobacteria</taxon>
        <taxon>Burkholderiales</taxon>
        <taxon>Sphaerotilaceae</taxon>
        <taxon>Rubrivivax</taxon>
    </lineage>
</organism>
<evidence type="ECO:0000256" key="5">
    <source>
        <dbReference type="ARBA" id="ARBA00022692"/>
    </source>
</evidence>
<evidence type="ECO:0000256" key="1">
    <source>
        <dbReference type="ARBA" id="ARBA00004571"/>
    </source>
</evidence>
<feature type="region of interest" description="Disordered" evidence="12">
    <location>
        <begin position="324"/>
        <end position="347"/>
    </location>
</feature>
<dbReference type="PROSITE" id="PS52016">
    <property type="entry name" value="TONB_DEPENDENT_REC_3"/>
    <property type="match status" value="1"/>
</dbReference>
<keyword evidence="3 10" id="KW-0813">Transport</keyword>
<keyword evidence="5 10" id="KW-0812">Transmembrane</keyword>
<evidence type="ECO:0000256" key="11">
    <source>
        <dbReference type="RuleBase" id="RU003357"/>
    </source>
</evidence>
<keyword evidence="8 15" id="KW-0675">Receptor</keyword>
<dbReference type="AlphaFoldDB" id="I0HQU7"/>
<comment type="similarity">
    <text evidence="2 10 11">Belongs to the TonB-dependent receptor family.</text>
</comment>
<dbReference type="InterPro" id="IPR039426">
    <property type="entry name" value="TonB-dep_rcpt-like"/>
</dbReference>
<dbReference type="SUPFAM" id="SSF56935">
    <property type="entry name" value="Porins"/>
    <property type="match status" value="1"/>
</dbReference>
<dbReference type="Proteomes" id="UP000007883">
    <property type="component" value="Chromosome"/>
</dbReference>
<dbReference type="STRING" id="983917.RGE_20430"/>
<gene>
    <name evidence="15" type="ordered locus">RGE_20430</name>
</gene>
<evidence type="ECO:0000256" key="9">
    <source>
        <dbReference type="ARBA" id="ARBA00023237"/>
    </source>
</evidence>
<evidence type="ECO:0000256" key="12">
    <source>
        <dbReference type="SAM" id="MobiDB-lite"/>
    </source>
</evidence>
<evidence type="ECO:0000313" key="16">
    <source>
        <dbReference type="Proteomes" id="UP000007883"/>
    </source>
</evidence>
<dbReference type="PANTHER" id="PTHR30069">
    <property type="entry name" value="TONB-DEPENDENT OUTER MEMBRANE RECEPTOR"/>
    <property type="match status" value="1"/>
</dbReference>
<dbReference type="GO" id="GO:0044718">
    <property type="term" value="P:siderophore transmembrane transport"/>
    <property type="evidence" value="ECO:0007669"/>
    <property type="project" value="TreeGrafter"/>
</dbReference>
<accession>I0HQU7</accession>
<dbReference type="KEGG" id="rge:RGE_20430"/>
<evidence type="ECO:0000256" key="3">
    <source>
        <dbReference type="ARBA" id="ARBA00022448"/>
    </source>
</evidence>
<dbReference type="InterPro" id="IPR037066">
    <property type="entry name" value="Plug_dom_sf"/>
</dbReference>
<keyword evidence="7 10" id="KW-0472">Membrane</keyword>
<evidence type="ECO:0000256" key="6">
    <source>
        <dbReference type="ARBA" id="ARBA00023077"/>
    </source>
</evidence>
<reference evidence="15 16" key="1">
    <citation type="journal article" date="2012" name="J. Bacteriol.">
        <title>Complete genome sequence of phototrophic betaproteobacterium Rubrivivax gelatinosus IL144.</title>
        <authorList>
            <person name="Nagashima S."/>
            <person name="Kamimura A."/>
            <person name="Shimizu T."/>
            <person name="Nakamura-isaki S."/>
            <person name="Aono E."/>
            <person name="Sakamoto K."/>
            <person name="Ichikawa N."/>
            <person name="Nakazawa H."/>
            <person name="Sekine M."/>
            <person name="Yamazaki S."/>
            <person name="Fujita N."/>
            <person name="Shimada K."/>
            <person name="Hanada S."/>
            <person name="Nagashima K.V.P."/>
        </authorList>
    </citation>
    <scope>NUCLEOTIDE SEQUENCE [LARGE SCALE GENOMIC DNA]</scope>
    <source>
        <strain evidence="16">NBRC 100245 / IL144</strain>
    </source>
</reference>
<keyword evidence="9 10" id="KW-0998">Cell outer membrane</keyword>
<dbReference type="Pfam" id="PF07715">
    <property type="entry name" value="Plug"/>
    <property type="match status" value="1"/>
</dbReference>
<evidence type="ECO:0000256" key="7">
    <source>
        <dbReference type="ARBA" id="ARBA00023136"/>
    </source>
</evidence>
<keyword evidence="16" id="KW-1185">Reference proteome</keyword>
<evidence type="ECO:0000256" key="8">
    <source>
        <dbReference type="ARBA" id="ARBA00023170"/>
    </source>
</evidence>
<dbReference type="eggNOG" id="COG4772">
    <property type="taxonomic scope" value="Bacteria"/>
</dbReference>
<evidence type="ECO:0000313" key="15">
    <source>
        <dbReference type="EMBL" id="BAL95384.1"/>
    </source>
</evidence>
<dbReference type="InterPro" id="IPR036942">
    <property type="entry name" value="Beta-barrel_TonB_sf"/>
</dbReference>
<comment type="subcellular location">
    <subcellularLocation>
        <location evidence="1 10">Cell outer membrane</location>
        <topology evidence="1 10">Multi-pass membrane protein</topology>
    </subcellularLocation>
</comment>
<dbReference type="Gene3D" id="2.170.130.10">
    <property type="entry name" value="TonB-dependent receptor, plug domain"/>
    <property type="match status" value="1"/>
</dbReference>
<feature type="domain" description="TonB-dependent receptor-like beta-barrel" evidence="13">
    <location>
        <begin position="244"/>
        <end position="836"/>
    </location>
</feature>
<dbReference type="Pfam" id="PF00593">
    <property type="entry name" value="TonB_dep_Rec_b-barrel"/>
    <property type="match status" value="1"/>
</dbReference>
<dbReference type="HOGENOM" id="CLU_008654_0_0_4"/>
<evidence type="ECO:0000259" key="14">
    <source>
        <dbReference type="Pfam" id="PF07715"/>
    </source>
</evidence>
<dbReference type="EMBL" id="AP012320">
    <property type="protein sequence ID" value="BAL95384.1"/>
    <property type="molecule type" value="Genomic_DNA"/>
</dbReference>
<name>I0HQU7_RUBGI</name>
<protein>
    <submittedName>
        <fullName evidence="15">Putative TonB-dependent receptor</fullName>
    </submittedName>
</protein>
<keyword evidence="6 11" id="KW-0798">TonB box</keyword>
<feature type="compositionally biased region" description="Low complexity" evidence="12">
    <location>
        <begin position="1"/>
        <end position="22"/>
    </location>
</feature>
<evidence type="ECO:0000256" key="4">
    <source>
        <dbReference type="ARBA" id="ARBA00022452"/>
    </source>
</evidence>
<dbReference type="GO" id="GO:0015344">
    <property type="term" value="F:siderophore uptake transmembrane transporter activity"/>
    <property type="evidence" value="ECO:0007669"/>
    <property type="project" value="TreeGrafter"/>
</dbReference>
<dbReference type="PANTHER" id="PTHR30069:SF39">
    <property type="entry name" value="BLL6183 PROTEIN"/>
    <property type="match status" value="1"/>
</dbReference>
<proteinExistence type="inferred from homology"/>
<feature type="region of interest" description="Disordered" evidence="12">
    <location>
        <begin position="1"/>
        <end position="24"/>
    </location>
</feature>
<dbReference type="Gene3D" id="2.40.170.20">
    <property type="entry name" value="TonB-dependent receptor, beta-barrel domain"/>
    <property type="match status" value="1"/>
</dbReference>
<sequence length="898" mass="97738">MAFGQELAPPAAAEAAASEPVAGTERVTITGRRPVDVGPMPGLMLSRDQIPANLQSAGRRDIKASRALNLGDFMNSQLQGVTANDYQGNPFQLDVNYRGFTASPQVGTPQGLSVFFDGVRVNEPFGDVVNWDLIPLNAVERFDLFPGSNPLFGLNTLGGAVSVRSRTGFSSPGVEGQLMGGSWGRRQLQLAGGANDGTLGGFFALTRFDEDGWRDNSPSRVEQAFGRADWHGERASAYASVLYAGNRLVGNGLIPIQLYRQNPDAVFTSPDESRNRVLQFSVGGQYDLSDRANITAQLYHRDSRRRGVNGDIYADFEDFGDRDIGPDGTARNGATRGGGYTGPGLVDGTPIGQITRTDLDQRSVGASLQFNWNLPQHAFMAGVSIDRSRTGYDMFQRLGLIDASHRVYLAPDQIDPDYYAAEHDVPGNNFDGTSTTRSLYVQETWTPVQSFSLTAAARYNHTKVDNELLTRTTAGQVALHELREFRAPEYTDGQVFLRTRSEESFSYRSFNPSLGANWRPTEMSNLFGNLSRGARTPSVVELGCAFDPTPVPRVPGVPSLGTAPRSLVGPGCNMPTSLSSDPYLPQIRATSGEIGWRQRLSADWNWNLSLFRTDLANDIYFVGVGDGRSYFDTIGKTRRQGLEFGVEGRMGPVDLRANYSFTDATFQSRFYMLSPHNSSADFDQNSAYVGDTQVIGQDVLPSPNAELNRGYGTYRMIRVDPGARMPGIAAHALNLRVGWRVTPAVKLGLTMMARSMSYMRGNENNLHQAAGTDQEIGRYYCSQAGGCEFGGFSQLPVRIGRPFETSGKVPGFAVFNLDASVELTKGVNAFVQVTNLFDREYFSAGRLGVNPFAPSVNGAVGPSGWNYNSSEWQNTSMVAPGAPRGVFVGIAWDLGARP</sequence>
<keyword evidence="4 10" id="KW-1134">Transmembrane beta strand</keyword>
<evidence type="ECO:0000256" key="10">
    <source>
        <dbReference type="PROSITE-ProRule" id="PRU01360"/>
    </source>
</evidence>
<feature type="domain" description="TonB-dependent receptor plug" evidence="14">
    <location>
        <begin position="48"/>
        <end position="160"/>
    </location>
</feature>